<dbReference type="EMBL" id="PSNX01000001">
    <property type="protein sequence ID" value="PPE67927.1"/>
    <property type="molecule type" value="Genomic_DNA"/>
</dbReference>
<gene>
    <name evidence="1" type="ORF">C1704_00125</name>
</gene>
<dbReference type="NCBIfam" id="NF041023">
    <property type="entry name" value="PP0621_fam"/>
    <property type="match status" value="1"/>
</dbReference>
<keyword evidence="2" id="KW-1185">Reference proteome</keyword>
<name>A0A2S5SZA5_9BURK</name>
<organism evidence="1 2">
    <name type="scientific">Caldimonas caldifontis</name>
    <dbReference type="NCBI Taxonomy" id="1452508"/>
    <lineage>
        <taxon>Bacteria</taxon>
        <taxon>Pseudomonadati</taxon>
        <taxon>Pseudomonadota</taxon>
        <taxon>Betaproteobacteria</taxon>
        <taxon>Burkholderiales</taxon>
        <taxon>Sphaerotilaceae</taxon>
        <taxon>Caldimonas</taxon>
    </lineage>
</organism>
<evidence type="ECO:0000313" key="1">
    <source>
        <dbReference type="EMBL" id="PPE67927.1"/>
    </source>
</evidence>
<reference evidence="1 2" key="1">
    <citation type="submission" date="2018-02" db="EMBL/GenBank/DDBJ databases">
        <title>Reclassifiation of [Polyangium] brachysporum DSM 7029 as Guopingzhaonella breviflexa gen. nov., sp. nov., a member of the family Comamonadaceae.</title>
        <authorList>
            <person name="Tang B."/>
        </authorList>
    </citation>
    <scope>NUCLEOTIDE SEQUENCE [LARGE SCALE GENOMIC DNA]</scope>
    <source>
        <strain evidence="1 2">BCRC 80649</strain>
    </source>
</reference>
<dbReference type="AlphaFoldDB" id="A0A2S5SZA5"/>
<dbReference type="RefSeq" id="WP_104299787.1">
    <property type="nucleotide sequence ID" value="NZ_PSNX01000001.1"/>
</dbReference>
<proteinExistence type="predicted"/>
<sequence length="76" mass="8370">MKYLVVVVVVLVVVWLLRGQRRKEASAPRSSARPREAPQQMVDCAHCGVHLPAADAVRGEDGRHYCTAAHRLAGPR</sequence>
<dbReference type="Proteomes" id="UP000238605">
    <property type="component" value="Unassembled WGS sequence"/>
</dbReference>
<dbReference type="OrthoDB" id="9814432at2"/>
<evidence type="ECO:0000313" key="2">
    <source>
        <dbReference type="Proteomes" id="UP000238605"/>
    </source>
</evidence>
<dbReference type="InterPro" id="IPR049708">
    <property type="entry name" value="PP0621-like"/>
</dbReference>
<accession>A0A2S5SZA5</accession>
<evidence type="ECO:0008006" key="3">
    <source>
        <dbReference type="Google" id="ProtNLM"/>
    </source>
</evidence>
<protein>
    <recommendedName>
        <fullName evidence="3">Deaminase</fullName>
    </recommendedName>
</protein>
<comment type="caution">
    <text evidence="1">The sequence shown here is derived from an EMBL/GenBank/DDBJ whole genome shotgun (WGS) entry which is preliminary data.</text>
</comment>